<evidence type="ECO:0000313" key="1">
    <source>
        <dbReference type="EMBL" id="ARE28975.2"/>
    </source>
</evidence>
<reference evidence="2 5" key="2">
    <citation type="submission" date="2020-12" db="EMBL/GenBank/DDBJ databases">
        <title>Complete genome sequence of lactococcus lactis subsp. cremoris strain EPSC and strain G3-2.</title>
        <authorList>
            <person name="Kita K."/>
            <person name="Ishikawa S."/>
        </authorList>
    </citation>
    <scope>NUCLEOTIDE SEQUENCE [LARGE SCALE GENOMIC DNA]</scope>
    <source>
        <strain evidence="2 5">EPSC</strain>
    </source>
</reference>
<dbReference type="AlphaFoldDB" id="A0A2Z5Z5U4"/>
<protein>
    <submittedName>
        <fullName evidence="1">Lactococcin family bacteriocin</fullName>
    </submittedName>
</protein>
<dbReference type="EMBL" id="AP024222">
    <property type="protein sequence ID" value="BCO07241.1"/>
    <property type="molecule type" value="Genomic_DNA"/>
</dbReference>
<evidence type="ECO:0000313" key="4">
    <source>
        <dbReference type="Proteomes" id="UP000192016"/>
    </source>
</evidence>
<dbReference type="RefSeq" id="WP_228763937.1">
    <property type="nucleotide sequence ID" value="NZ_AP018499.1"/>
</dbReference>
<evidence type="ECO:0000313" key="2">
    <source>
        <dbReference type="EMBL" id="BCO07241.1"/>
    </source>
</evidence>
<evidence type="ECO:0000313" key="5">
    <source>
        <dbReference type="Proteomes" id="UP000595253"/>
    </source>
</evidence>
<evidence type="ECO:0000313" key="3">
    <source>
        <dbReference type="EMBL" id="WOW94244.1"/>
    </source>
</evidence>
<reference evidence="1" key="3">
    <citation type="submission" date="2023-03" db="EMBL/GenBank/DDBJ databases">
        <authorList>
            <person name="McDonnell B."/>
        </authorList>
    </citation>
    <scope>NUCLEOTIDE SEQUENCE</scope>
    <source>
        <strain evidence="1">JM1</strain>
        <strain evidence="3">UC109</strain>
    </source>
</reference>
<dbReference type="Proteomes" id="UP000595253">
    <property type="component" value="Chromosome"/>
</dbReference>
<dbReference type="EMBL" id="CP015907">
    <property type="protein sequence ID" value="WOW94244.1"/>
    <property type="molecule type" value="Genomic_DNA"/>
</dbReference>
<dbReference type="GO" id="GO:0042742">
    <property type="term" value="P:defense response to bacterium"/>
    <property type="evidence" value="ECO:0007669"/>
    <property type="project" value="InterPro"/>
</dbReference>
<dbReference type="EMBL" id="CP015899">
    <property type="protein sequence ID" value="ARE28975.2"/>
    <property type="molecule type" value="Genomic_DNA"/>
</dbReference>
<dbReference type="Pfam" id="PF04369">
    <property type="entry name" value="Lactococcin"/>
    <property type="match status" value="1"/>
</dbReference>
<proteinExistence type="predicted"/>
<name>A0A2Z5Z5U4_LACLC</name>
<dbReference type="Proteomes" id="UP000192016">
    <property type="component" value="Chromosome"/>
</dbReference>
<reference evidence="1 4" key="1">
    <citation type="journal article" date="2017" name="BMC Genomics">
        <title>Comparative and functional genomics of the Lactococcus lactis taxon; insights into evolution and niche adaptation.</title>
        <authorList>
            <person name="Kelleher P."/>
            <person name="Bottacini F."/>
            <person name="Mahony J."/>
            <person name="Kilcawley K.N."/>
            <person name="van Sinderen D."/>
        </authorList>
    </citation>
    <scope>NUCLEOTIDE SEQUENCE [LARGE SCALE GENOMIC DNA]</scope>
    <source>
        <strain evidence="1">JM1</strain>
        <strain evidence="3 4">UC109</strain>
    </source>
</reference>
<gene>
    <name evidence="2" type="ORF">LLC_24810</name>
    <name evidence="1" type="ORF">LLJM1_1620</name>
    <name evidence="3" type="ORF">LLUC109_1553</name>
</gene>
<accession>A0A2Z5Z5U4</accession>
<sequence>MKINGKRNILKKFNRMNKIVQKYNRKKEILMKPKQIYVILIALAVFSEFYSISVSADSVVSNSQDVTTPLRILPRMNMEFEGGSSDSGYWTNTSNLTFIQNTASGVLYYDQVNHKYVFAQTRGPMGAAIYVFNAQGVNW</sequence>
<dbReference type="InterPro" id="IPR007464">
    <property type="entry name" value="Bacteriocin_IId"/>
</dbReference>
<dbReference type="GO" id="GO:0005576">
    <property type="term" value="C:extracellular region"/>
    <property type="evidence" value="ECO:0007669"/>
    <property type="project" value="InterPro"/>
</dbReference>
<organism evidence="2 5">
    <name type="scientific">Lactococcus lactis subsp. cremoris</name>
    <name type="common">Streptococcus cremoris</name>
    <dbReference type="NCBI Taxonomy" id="1359"/>
    <lineage>
        <taxon>Bacteria</taxon>
        <taxon>Bacillati</taxon>
        <taxon>Bacillota</taxon>
        <taxon>Bacilli</taxon>
        <taxon>Lactobacillales</taxon>
        <taxon>Streptococcaceae</taxon>
        <taxon>Lactococcus</taxon>
    </lineage>
</organism>
<dbReference type="Proteomes" id="UP000191806">
    <property type="component" value="Chromosome"/>
</dbReference>